<evidence type="ECO:0000256" key="1">
    <source>
        <dbReference type="ARBA" id="ARBA00004141"/>
    </source>
</evidence>
<feature type="transmembrane region" description="Helical" evidence="7">
    <location>
        <begin position="49"/>
        <end position="73"/>
    </location>
</feature>
<dbReference type="PANTHER" id="PTHR23506:SF23">
    <property type="entry name" value="GH10249P"/>
    <property type="match status" value="1"/>
</dbReference>
<dbReference type="GO" id="GO:0016020">
    <property type="term" value="C:membrane"/>
    <property type="evidence" value="ECO:0007669"/>
    <property type="project" value="UniProtKB-SubCell"/>
</dbReference>
<evidence type="ECO:0000259" key="8">
    <source>
        <dbReference type="PROSITE" id="PS50850"/>
    </source>
</evidence>
<comment type="caution">
    <text evidence="9">The sequence shown here is derived from an EMBL/GenBank/DDBJ whole genome shotgun (WGS) entry which is preliminary data.</text>
</comment>
<comment type="similarity">
    <text evidence="2">Belongs to the major facilitator superfamily. Vesicular transporter family.</text>
</comment>
<dbReference type="InterPro" id="IPR050930">
    <property type="entry name" value="MFS_Vesicular_Transporter"/>
</dbReference>
<reference evidence="9 10" key="1">
    <citation type="submission" date="2016-07" db="EMBL/GenBank/DDBJ databases">
        <title>Pervasive Adenine N6-methylation of Active Genes in Fungi.</title>
        <authorList>
            <consortium name="DOE Joint Genome Institute"/>
            <person name="Mondo S.J."/>
            <person name="Dannebaum R.O."/>
            <person name="Kuo R.C."/>
            <person name="Labutti K."/>
            <person name="Haridas S."/>
            <person name="Kuo A."/>
            <person name="Salamov A."/>
            <person name="Ahrendt S.R."/>
            <person name="Lipzen A."/>
            <person name="Sullivan W."/>
            <person name="Andreopoulos W.B."/>
            <person name="Clum A."/>
            <person name="Lindquist E."/>
            <person name="Daum C."/>
            <person name="Ramamoorthy G.K."/>
            <person name="Gryganskyi A."/>
            <person name="Culley D."/>
            <person name="Magnuson J.K."/>
            <person name="James T.Y."/>
            <person name="O'Malley M.A."/>
            <person name="Stajich J.E."/>
            <person name="Spatafora J.W."/>
            <person name="Visel A."/>
            <person name="Grigoriev I.V."/>
        </authorList>
    </citation>
    <scope>NUCLEOTIDE SEQUENCE [LARGE SCALE GENOMIC DNA]</scope>
    <source>
        <strain evidence="9 10">JEL800</strain>
    </source>
</reference>
<dbReference type="InterPro" id="IPR001958">
    <property type="entry name" value="Tet-R_TetA/multi-R_MdtG-like"/>
</dbReference>
<evidence type="ECO:0000256" key="5">
    <source>
        <dbReference type="ARBA" id="ARBA00022989"/>
    </source>
</evidence>
<comment type="subcellular location">
    <subcellularLocation>
        <location evidence="1">Membrane</location>
        <topology evidence="1">Multi-pass membrane protein</topology>
    </subcellularLocation>
</comment>
<feature type="transmembrane region" description="Helical" evidence="7">
    <location>
        <begin position="112"/>
        <end position="133"/>
    </location>
</feature>
<evidence type="ECO:0000313" key="10">
    <source>
        <dbReference type="Proteomes" id="UP000193642"/>
    </source>
</evidence>
<dbReference type="SUPFAM" id="SSF103473">
    <property type="entry name" value="MFS general substrate transporter"/>
    <property type="match status" value="1"/>
</dbReference>
<dbReference type="GO" id="GO:0022857">
    <property type="term" value="F:transmembrane transporter activity"/>
    <property type="evidence" value="ECO:0007669"/>
    <property type="project" value="InterPro"/>
</dbReference>
<dbReference type="InterPro" id="IPR036259">
    <property type="entry name" value="MFS_trans_sf"/>
</dbReference>
<organism evidence="9 10">
    <name type="scientific">Rhizoclosmatium globosum</name>
    <dbReference type="NCBI Taxonomy" id="329046"/>
    <lineage>
        <taxon>Eukaryota</taxon>
        <taxon>Fungi</taxon>
        <taxon>Fungi incertae sedis</taxon>
        <taxon>Chytridiomycota</taxon>
        <taxon>Chytridiomycota incertae sedis</taxon>
        <taxon>Chytridiomycetes</taxon>
        <taxon>Chytridiales</taxon>
        <taxon>Chytriomycetaceae</taxon>
        <taxon>Rhizoclosmatium</taxon>
    </lineage>
</organism>
<feature type="transmembrane region" description="Helical" evidence="7">
    <location>
        <begin position="145"/>
        <end position="166"/>
    </location>
</feature>
<dbReference type="AlphaFoldDB" id="A0A1Y2CN73"/>
<proteinExistence type="inferred from homology"/>
<dbReference type="PANTHER" id="PTHR23506">
    <property type="entry name" value="GH10249P"/>
    <property type="match status" value="1"/>
</dbReference>
<gene>
    <name evidence="9" type="ORF">BCR33DRAFT_36254</name>
</gene>
<dbReference type="PRINTS" id="PR01035">
    <property type="entry name" value="TCRTETA"/>
</dbReference>
<keyword evidence="10" id="KW-1185">Reference proteome</keyword>
<evidence type="ECO:0000313" key="9">
    <source>
        <dbReference type="EMBL" id="ORY48481.1"/>
    </source>
</evidence>
<evidence type="ECO:0000256" key="3">
    <source>
        <dbReference type="ARBA" id="ARBA00022448"/>
    </source>
</evidence>
<dbReference type="STRING" id="329046.A0A1Y2CN73"/>
<dbReference type="Proteomes" id="UP000193642">
    <property type="component" value="Unassembled WGS sequence"/>
</dbReference>
<feature type="transmembrane region" description="Helical" evidence="7">
    <location>
        <begin position="85"/>
        <end position="106"/>
    </location>
</feature>
<dbReference type="EMBL" id="MCGO01000011">
    <property type="protein sequence ID" value="ORY48481.1"/>
    <property type="molecule type" value="Genomic_DNA"/>
</dbReference>
<feature type="domain" description="Major facilitator superfamily (MFS) profile" evidence="8">
    <location>
        <begin position="15"/>
        <end position="189"/>
    </location>
</feature>
<accession>A0A1Y2CN73</accession>
<feature type="transmembrane region" description="Helical" evidence="7">
    <location>
        <begin position="14"/>
        <end position="37"/>
    </location>
</feature>
<dbReference type="InterPro" id="IPR011701">
    <property type="entry name" value="MFS"/>
</dbReference>
<dbReference type="OrthoDB" id="5086884at2759"/>
<evidence type="ECO:0000256" key="2">
    <source>
        <dbReference type="ARBA" id="ARBA00006829"/>
    </source>
</evidence>
<evidence type="ECO:0000256" key="6">
    <source>
        <dbReference type="ARBA" id="ARBA00023136"/>
    </source>
</evidence>
<keyword evidence="5 7" id="KW-1133">Transmembrane helix</keyword>
<sequence>MSILSRFQTQSKHFAVAVVFLGGFTDLCVYSIIIPIIPFVLEEIHEPESWIGILLAIYGLGVIVGSFTLGLMVSRKLVSKKLGMIGSLFVVWASILFFALGHNIWMLCIARFFQGLASCGVWVLGLALVADLYGGEEDKIGTVMGIIFSGLSMGMLLGPPISGWLFTYGRQWPYVFCAGLVGLDLVGGC</sequence>
<protein>
    <submittedName>
        <fullName evidence="9">MFS general substrate transporter</fullName>
    </submittedName>
</protein>
<dbReference type="Gene3D" id="1.20.1250.20">
    <property type="entry name" value="MFS general substrate transporter like domains"/>
    <property type="match status" value="1"/>
</dbReference>
<keyword evidence="4 7" id="KW-0812">Transmembrane</keyword>
<evidence type="ECO:0000256" key="4">
    <source>
        <dbReference type="ARBA" id="ARBA00022692"/>
    </source>
</evidence>
<dbReference type="Pfam" id="PF07690">
    <property type="entry name" value="MFS_1"/>
    <property type="match status" value="1"/>
</dbReference>
<keyword evidence="6 7" id="KW-0472">Membrane</keyword>
<name>A0A1Y2CN73_9FUNG</name>
<evidence type="ECO:0000256" key="7">
    <source>
        <dbReference type="SAM" id="Phobius"/>
    </source>
</evidence>
<keyword evidence="3" id="KW-0813">Transport</keyword>
<dbReference type="PROSITE" id="PS50850">
    <property type="entry name" value="MFS"/>
    <property type="match status" value="1"/>
</dbReference>
<dbReference type="InterPro" id="IPR020846">
    <property type="entry name" value="MFS_dom"/>
</dbReference>